<evidence type="ECO:0000256" key="3">
    <source>
        <dbReference type="ARBA" id="ARBA00022729"/>
    </source>
</evidence>
<evidence type="ECO:0000256" key="8">
    <source>
        <dbReference type="RuleBase" id="RU003355"/>
    </source>
</evidence>
<dbReference type="InterPro" id="IPR036852">
    <property type="entry name" value="Peptidase_S8/S53_dom_sf"/>
</dbReference>
<proteinExistence type="inferred from homology"/>
<dbReference type="InterPro" id="IPR023828">
    <property type="entry name" value="Peptidase_S8_Ser-AS"/>
</dbReference>
<dbReference type="PROSITE" id="PS00136">
    <property type="entry name" value="SUBTILASE_ASP"/>
    <property type="match status" value="1"/>
</dbReference>
<keyword evidence="3" id="KW-0732">Signal</keyword>
<feature type="compositionally biased region" description="Polar residues" evidence="9">
    <location>
        <begin position="251"/>
        <end position="260"/>
    </location>
</feature>
<dbReference type="PRINTS" id="PR00723">
    <property type="entry name" value="SUBTILISIN"/>
</dbReference>
<evidence type="ECO:0000259" key="10">
    <source>
        <dbReference type="Pfam" id="PF00082"/>
    </source>
</evidence>
<comment type="similarity">
    <text evidence="1 7 8">Belongs to the peptidase S8 family.</text>
</comment>
<feature type="domain" description="Peptidase S8/S53" evidence="10">
    <location>
        <begin position="432"/>
        <end position="680"/>
    </location>
</feature>
<reference evidence="11 12" key="1">
    <citation type="submission" date="2023-08" db="EMBL/GenBank/DDBJ databases">
        <title>Black Yeasts Isolated from many extreme environments.</title>
        <authorList>
            <person name="Coleine C."/>
            <person name="Stajich J.E."/>
            <person name="Selbmann L."/>
        </authorList>
    </citation>
    <scope>NUCLEOTIDE SEQUENCE [LARGE SCALE GENOMIC DNA]</scope>
    <source>
        <strain evidence="11 12">CCFEE 5792</strain>
    </source>
</reference>
<keyword evidence="6" id="KW-0865">Zymogen</keyword>
<name>A0AAV9NHF9_9EURO</name>
<sequence>MSANPQVKDGDIQLSKPFSIVIAKPANKKLPHRDPATPFVWITEVDRLARQEDTAANYSASRWYAAAAFEAALAQVGPTDINTLHIEQFLAQNLFDDDRQTDALKLFNDILDKCAQVKTEGRWNFRYGNVAKSAIGCKCEYAQGFYSKRRFGRAGGEFERAWKISQNLLGSNDYTTKIKNKYDQAVKKRAEALQAKAALPPPSTNASTTEVDKTQAGKKPSSPFVTVEKTPGLPSNIVVPATAEKDPKGRGNTTPNGSRSPSREDDKPRPSNGSSSDKSSSQIDNKGGKGNTSPKPEPAKGGSQAAQNNKPSSTGHLQVPEKPRSSSVGGKPRKSEANEAKPSSGTPSVPRRNSDSGTTRKVVYGKTFDVEDSKGTLTKIDNLKDKGFNEAHKQVAVWGENRLRKTHEFLVTKCRNNVDYEEGEGSRKNKRRVRIAVLDTGVSMKHPEINARKERIKGFYCDIKGLENKANEDTSGHGTSTALLLMQVAPEADIYVARVFRETKDVVPDQVAPAIEHAVKSWEVDIISMSFGFPSVIFKMDQALKLAAMNDVLLFAAASNDGANEDITRAWPARDDSKVFCIHATDALGNSWKGNPPKQSATHNFATLGENVLTTGKQHTMVGKTGTSMATPIAAATAALLIDFSRLPKMKGKKFDHIDSVATFQGMKRLLLATSPKTEDGNFRYIKPWHLFSTNKYEYDAVWYRFQTELRTFF</sequence>
<feature type="compositionally biased region" description="Low complexity" evidence="9">
    <location>
        <begin position="271"/>
        <end position="281"/>
    </location>
</feature>
<keyword evidence="4 7" id="KW-0378">Hydrolase</keyword>
<comment type="caution">
    <text evidence="11">The sequence shown here is derived from an EMBL/GenBank/DDBJ whole genome shotgun (WGS) entry which is preliminary data.</text>
</comment>
<evidence type="ECO:0000313" key="11">
    <source>
        <dbReference type="EMBL" id="KAK5057883.1"/>
    </source>
</evidence>
<keyword evidence="2 7" id="KW-0645">Protease</keyword>
<gene>
    <name evidence="11" type="ORF">LTR84_011884</name>
</gene>
<dbReference type="PANTHER" id="PTHR43806">
    <property type="entry name" value="PEPTIDASE S8"/>
    <property type="match status" value="1"/>
</dbReference>
<dbReference type="RefSeq" id="XP_064709001.1">
    <property type="nucleotide sequence ID" value="XM_064855412.1"/>
</dbReference>
<dbReference type="InterPro" id="IPR023827">
    <property type="entry name" value="Peptidase_S8_Asp-AS"/>
</dbReference>
<evidence type="ECO:0000256" key="4">
    <source>
        <dbReference type="ARBA" id="ARBA00022801"/>
    </source>
</evidence>
<keyword evidence="5 7" id="KW-0720">Serine protease</keyword>
<feature type="region of interest" description="Disordered" evidence="9">
    <location>
        <begin position="194"/>
        <end position="360"/>
    </location>
</feature>
<dbReference type="InterPro" id="IPR000209">
    <property type="entry name" value="Peptidase_S8/S53_dom"/>
</dbReference>
<keyword evidence="12" id="KW-1185">Reference proteome</keyword>
<feature type="active site" description="Charge relay system" evidence="7">
    <location>
        <position position="439"/>
    </location>
</feature>
<evidence type="ECO:0000256" key="6">
    <source>
        <dbReference type="ARBA" id="ARBA00023145"/>
    </source>
</evidence>
<dbReference type="SUPFAM" id="SSF52743">
    <property type="entry name" value="Subtilisin-like"/>
    <property type="match status" value="1"/>
</dbReference>
<evidence type="ECO:0000256" key="2">
    <source>
        <dbReference type="ARBA" id="ARBA00022670"/>
    </source>
</evidence>
<feature type="active site" description="Charge relay system" evidence="7">
    <location>
        <position position="477"/>
    </location>
</feature>
<evidence type="ECO:0000256" key="1">
    <source>
        <dbReference type="ARBA" id="ARBA00011073"/>
    </source>
</evidence>
<dbReference type="Pfam" id="PF00082">
    <property type="entry name" value="Peptidase_S8"/>
    <property type="match status" value="1"/>
</dbReference>
<dbReference type="PANTHER" id="PTHR43806:SF11">
    <property type="entry name" value="CEREVISIN-RELATED"/>
    <property type="match status" value="1"/>
</dbReference>
<dbReference type="InterPro" id="IPR015500">
    <property type="entry name" value="Peptidase_S8_subtilisin-rel"/>
</dbReference>
<evidence type="ECO:0000256" key="7">
    <source>
        <dbReference type="PROSITE-ProRule" id="PRU01240"/>
    </source>
</evidence>
<accession>A0AAV9NHF9</accession>
<dbReference type="Gene3D" id="3.40.50.200">
    <property type="entry name" value="Peptidase S8/S53 domain"/>
    <property type="match status" value="1"/>
</dbReference>
<dbReference type="PROSITE" id="PS51892">
    <property type="entry name" value="SUBTILASE"/>
    <property type="match status" value="1"/>
</dbReference>
<dbReference type="EMBL" id="JAVRRD010000006">
    <property type="protein sequence ID" value="KAK5057883.1"/>
    <property type="molecule type" value="Genomic_DNA"/>
</dbReference>
<dbReference type="CDD" id="cd00306">
    <property type="entry name" value="Peptidases_S8_S53"/>
    <property type="match status" value="1"/>
</dbReference>
<dbReference type="GO" id="GO:0006508">
    <property type="term" value="P:proteolysis"/>
    <property type="evidence" value="ECO:0007669"/>
    <property type="project" value="UniProtKB-KW"/>
</dbReference>
<dbReference type="GeneID" id="89980034"/>
<dbReference type="InterPro" id="IPR050131">
    <property type="entry name" value="Peptidase_S8_subtilisin-like"/>
</dbReference>
<evidence type="ECO:0000256" key="9">
    <source>
        <dbReference type="SAM" id="MobiDB-lite"/>
    </source>
</evidence>
<organism evidence="11 12">
    <name type="scientific">Exophiala bonariae</name>
    <dbReference type="NCBI Taxonomy" id="1690606"/>
    <lineage>
        <taxon>Eukaryota</taxon>
        <taxon>Fungi</taxon>
        <taxon>Dikarya</taxon>
        <taxon>Ascomycota</taxon>
        <taxon>Pezizomycotina</taxon>
        <taxon>Eurotiomycetes</taxon>
        <taxon>Chaetothyriomycetidae</taxon>
        <taxon>Chaetothyriales</taxon>
        <taxon>Herpotrichiellaceae</taxon>
        <taxon>Exophiala</taxon>
    </lineage>
</organism>
<evidence type="ECO:0000256" key="5">
    <source>
        <dbReference type="ARBA" id="ARBA00022825"/>
    </source>
</evidence>
<dbReference type="Proteomes" id="UP001358417">
    <property type="component" value="Unassembled WGS sequence"/>
</dbReference>
<dbReference type="PROSITE" id="PS00138">
    <property type="entry name" value="SUBTILASE_SER"/>
    <property type="match status" value="1"/>
</dbReference>
<dbReference type="GO" id="GO:0004252">
    <property type="term" value="F:serine-type endopeptidase activity"/>
    <property type="evidence" value="ECO:0007669"/>
    <property type="project" value="UniProtKB-UniRule"/>
</dbReference>
<feature type="compositionally biased region" description="Polar residues" evidence="9">
    <location>
        <begin position="304"/>
        <end position="316"/>
    </location>
</feature>
<feature type="active site" description="Charge relay system" evidence="7">
    <location>
        <position position="628"/>
    </location>
</feature>
<dbReference type="AlphaFoldDB" id="A0AAV9NHF9"/>
<protein>
    <recommendedName>
        <fullName evidence="10">Peptidase S8/S53 domain-containing protein</fullName>
    </recommendedName>
</protein>
<evidence type="ECO:0000313" key="12">
    <source>
        <dbReference type="Proteomes" id="UP001358417"/>
    </source>
</evidence>